<dbReference type="NCBIfam" id="TIGR00530">
    <property type="entry name" value="AGP_acyltrn"/>
    <property type="match status" value="1"/>
</dbReference>
<evidence type="ECO:0000256" key="5">
    <source>
        <dbReference type="ARBA" id="ARBA00013211"/>
    </source>
</evidence>
<dbReference type="SUPFAM" id="SSF69593">
    <property type="entry name" value="Glycerol-3-phosphate (1)-acyltransferase"/>
    <property type="match status" value="1"/>
</dbReference>
<dbReference type="InterPro" id="IPR002123">
    <property type="entry name" value="Plipid/glycerol_acylTrfase"/>
</dbReference>
<dbReference type="PANTHER" id="PTHR10434:SF11">
    <property type="entry name" value="1-ACYL-SN-GLYCEROL-3-PHOSPHATE ACYLTRANSFERASE"/>
    <property type="match status" value="1"/>
</dbReference>
<keyword evidence="8 9" id="KW-0012">Acyltransferase</keyword>
<dbReference type="Proteomes" id="UP000249248">
    <property type="component" value="Unassembled WGS sequence"/>
</dbReference>
<evidence type="ECO:0000259" key="11">
    <source>
        <dbReference type="SMART" id="SM00563"/>
    </source>
</evidence>
<dbReference type="AlphaFoldDB" id="A0A2W1NP19"/>
<dbReference type="RefSeq" id="WP_111062907.1">
    <property type="nucleotide sequence ID" value="NZ_JBHUCU010000016.1"/>
</dbReference>
<proteinExistence type="inferred from homology"/>
<feature type="transmembrane region" description="Helical" evidence="10">
    <location>
        <begin position="103"/>
        <end position="120"/>
    </location>
</feature>
<feature type="domain" description="Phospholipid/glycerol acyltransferase" evidence="11">
    <location>
        <begin position="71"/>
        <end position="185"/>
    </location>
</feature>
<accession>A0A2W1NP19</accession>
<keyword evidence="9" id="KW-0444">Lipid biosynthesis</keyword>
<dbReference type="PANTHER" id="PTHR10434">
    <property type="entry name" value="1-ACYL-SN-GLYCEROL-3-PHOSPHATE ACYLTRANSFERASE"/>
    <property type="match status" value="1"/>
</dbReference>
<organism evidence="12 13">
    <name type="scientific">Putridiphycobacter roseus</name>
    <dbReference type="NCBI Taxonomy" id="2219161"/>
    <lineage>
        <taxon>Bacteria</taxon>
        <taxon>Pseudomonadati</taxon>
        <taxon>Bacteroidota</taxon>
        <taxon>Flavobacteriia</taxon>
        <taxon>Flavobacteriales</taxon>
        <taxon>Crocinitomicaceae</taxon>
        <taxon>Putridiphycobacter</taxon>
    </lineage>
</organism>
<gene>
    <name evidence="12" type="ORF">DNU06_08915</name>
</gene>
<name>A0A2W1NP19_9FLAO</name>
<evidence type="ECO:0000313" key="12">
    <source>
        <dbReference type="EMBL" id="PZE17382.1"/>
    </source>
</evidence>
<keyword evidence="9" id="KW-1208">Phospholipid metabolism</keyword>
<dbReference type="Pfam" id="PF01553">
    <property type="entry name" value="Acyltransferase"/>
    <property type="match status" value="1"/>
</dbReference>
<keyword evidence="10" id="KW-0472">Membrane</keyword>
<comment type="pathway">
    <text evidence="3">Lipid metabolism.</text>
</comment>
<feature type="transmembrane region" description="Helical" evidence="10">
    <location>
        <begin position="7"/>
        <end position="30"/>
    </location>
</feature>
<comment type="catalytic activity">
    <reaction evidence="1 9">
        <text>a 1-acyl-sn-glycero-3-phosphate + an acyl-CoA = a 1,2-diacyl-sn-glycero-3-phosphate + CoA</text>
        <dbReference type="Rhea" id="RHEA:19709"/>
        <dbReference type="ChEBI" id="CHEBI:57287"/>
        <dbReference type="ChEBI" id="CHEBI:57970"/>
        <dbReference type="ChEBI" id="CHEBI:58342"/>
        <dbReference type="ChEBI" id="CHEBI:58608"/>
        <dbReference type="EC" id="2.3.1.51"/>
    </reaction>
</comment>
<dbReference type="EMBL" id="QKSB01000004">
    <property type="protein sequence ID" value="PZE17382.1"/>
    <property type="molecule type" value="Genomic_DNA"/>
</dbReference>
<reference evidence="12 13" key="1">
    <citation type="submission" date="2018-06" db="EMBL/GenBank/DDBJ databases">
        <title>The draft genome sequence of Crocinitomix sp. SM1701.</title>
        <authorList>
            <person name="Zhang X."/>
        </authorList>
    </citation>
    <scope>NUCLEOTIDE SEQUENCE [LARGE SCALE GENOMIC DNA]</scope>
    <source>
        <strain evidence="12 13">SM1701</strain>
    </source>
</reference>
<dbReference type="GO" id="GO:0003841">
    <property type="term" value="F:1-acylglycerol-3-phosphate O-acyltransferase activity"/>
    <property type="evidence" value="ECO:0007669"/>
    <property type="project" value="UniProtKB-UniRule"/>
</dbReference>
<evidence type="ECO:0000256" key="3">
    <source>
        <dbReference type="ARBA" id="ARBA00005189"/>
    </source>
</evidence>
<evidence type="ECO:0000256" key="1">
    <source>
        <dbReference type="ARBA" id="ARBA00001141"/>
    </source>
</evidence>
<evidence type="ECO:0000313" key="13">
    <source>
        <dbReference type="Proteomes" id="UP000249248"/>
    </source>
</evidence>
<evidence type="ECO:0000256" key="2">
    <source>
        <dbReference type="ARBA" id="ARBA00004728"/>
    </source>
</evidence>
<evidence type="ECO:0000256" key="4">
    <source>
        <dbReference type="ARBA" id="ARBA00008655"/>
    </source>
</evidence>
<comment type="domain">
    <text evidence="9">The HXXXXD motif is essential for acyltransferase activity and may constitute the binding site for the phosphate moiety of the glycerol-3-phosphate.</text>
</comment>
<dbReference type="GO" id="GO:0006654">
    <property type="term" value="P:phosphatidic acid biosynthetic process"/>
    <property type="evidence" value="ECO:0007669"/>
    <property type="project" value="TreeGrafter"/>
</dbReference>
<keyword evidence="9" id="KW-0443">Lipid metabolism</keyword>
<comment type="pathway">
    <text evidence="2">Phospholipid metabolism; CDP-diacylglycerol biosynthesis; CDP-diacylglycerol from sn-glycerol 3-phosphate: step 2/3.</text>
</comment>
<dbReference type="GO" id="GO:0016020">
    <property type="term" value="C:membrane"/>
    <property type="evidence" value="ECO:0007669"/>
    <property type="project" value="InterPro"/>
</dbReference>
<comment type="similarity">
    <text evidence="4 9">Belongs to the 1-acyl-sn-glycerol-3-phosphate acyltransferase family.</text>
</comment>
<keyword evidence="10" id="KW-0812">Transmembrane</keyword>
<keyword evidence="10" id="KW-1133">Transmembrane helix</keyword>
<dbReference type="EC" id="2.3.1.51" evidence="5 9"/>
<comment type="caution">
    <text evidence="12">The sequence shown here is derived from an EMBL/GenBank/DDBJ whole genome shotgun (WGS) entry which is preliminary data.</text>
</comment>
<dbReference type="SMART" id="SM00563">
    <property type="entry name" value="PlsC"/>
    <property type="match status" value="1"/>
</dbReference>
<feature type="transmembrane region" description="Helical" evidence="10">
    <location>
        <begin position="78"/>
        <end position="97"/>
    </location>
</feature>
<dbReference type="InterPro" id="IPR004552">
    <property type="entry name" value="AGP_acyltrans"/>
</dbReference>
<protein>
    <recommendedName>
        <fullName evidence="6 9">1-acyl-sn-glycerol-3-phosphate acyltransferase</fullName>
        <ecNumber evidence="5 9">2.3.1.51</ecNumber>
    </recommendedName>
</protein>
<keyword evidence="9" id="KW-0594">Phospholipid biosynthesis</keyword>
<dbReference type="CDD" id="cd07989">
    <property type="entry name" value="LPLAT_AGPAT-like"/>
    <property type="match status" value="1"/>
</dbReference>
<evidence type="ECO:0000256" key="8">
    <source>
        <dbReference type="ARBA" id="ARBA00023315"/>
    </source>
</evidence>
<evidence type="ECO:0000256" key="9">
    <source>
        <dbReference type="RuleBase" id="RU361267"/>
    </source>
</evidence>
<sequence>MHTIKSAIQLLILILWTLLIIVVTFVTLVLTFHPTWVLTIVRRVWAPFILKVMGVKLKVEGLAHFDRTKNYIILSNHTSYLDIPILLSALPVNIYFIAKKELIRVPFFGWMMWLLGMIFIDRKNAKRSLISMKKAAIKLKSGKNVLVFPEGTFDDSPGLLPFKKGAFHIAVRADIPLLPVVIKDADLIWPPNQILNFTKGIVTVKFGQPFGKTKELDNVKMVQHLKEQAEESIQQLLKN</sequence>
<keyword evidence="7 9" id="KW-0808">Transferase</keyword>
<evidence type="ECO:0000256" key="6">
    <source>
        <dbReference type="ARBA" id="ARBA00016139"/>
    </source>
</evidence>
<evidence type="ECO:0000256" key="7">
    <source>
        <dbReference type="ARBA" id="ARBA00022679"/>
    </source>
</evidence>
<keyword evidence="13" id="KW-1185">Reference proteome</keyword>
<evidence type="ECO:0000256" key="10">
    <source>
        <dbReference type="SAM" id="Phobius"/>
    </source>
</evidence>